<dbReference type="Proteomes" id="UP000594468">
    <property type="component" value="Chromosome"/>
</dbReference>
<keyword evidence="2" id="KW-1185">Reference proteome</keyword>
<dbReference type="RefSeq" id="WP_195170869.1">
    <property type="nucleotide sequence ID" value="NZ_CP062983.1"/>
</dbReference>
<accession>A0A7S8IDN3</accession>
<dbReference type="AlphaFoldDB" id="A0A7S8IDN3"/>
<dbReference type="EMBL" id="CP062983">
    <property type="protein sequence ID" value="QPC82800.1"/>
    <property type="molecule type" value="Genomic_DNA"/>
</dbReference>
<name>A0A7S8IDN3_9CHLR</name>
<protein>
    <submittedName>
        <fullName evidence="1">Uncharacterized protein</fullName>
    </submittedName>
</protein>
<reference evidence="1 2" key="1">
    <citation type="submission" date="2020-02" db="EMBL/GenBank/DDBJ databases">
        <authorList>
            <person name="Zheng R.K."/>
            <person name="Sun C.M."/>
        </authorList>
    </citation>
    <scope>NUCLEOTIDE SEQUENCE [LARGE SCALE GENOMIC DNA]</scope>
    <source>
        <strain evidence="2">rifampicinis</strain>
    </source>
</reference>
<gene>
    <name evidence="1" type="ORF">G4Y79_00040</name>
</gene>
<organism evidence="1 2">
    <name type="scientific">Phototrophicus methaneseepsis</name>
    <dbReference type="NCBI Taxonomy" id="2710758"/>
    <lineage>
        <taxon>Bacteria</taxon>
        <taxon>Bacillati</taxon>
        <taxon>Chloroflexota</taxon>
        <taxon>Candidatus Thermofontia</taxon>
        <taxon>Phototrophicales</taxon>
        <taxon>Phototrophicaceae</taxon>
        <taxon>Phototrophicus</taxon>
    </lineage>
</organism>
<sequence length="130" mass="15349">MPITPGWYDAEKHIFLFHFTYPVRDWQSYRSAIDDGMEMMNQVDHDVIMIFDPEDIAMPAGNPLPHLRYAVQSRPDHVIAAVAIVNNHFAATMMNWLKRIGFYHWIYVVETREQAQEVIIELMSEREKQL</sequence>
<evidence type="ECO:0000313" key="1">
    <source>
        <dbReference type="EMBL" id="QPC82800.1"/>
    </source>
</evidence>
<dbReference type="KEGG" id="pmet:G4Y79_00040"/>
<evidence type="ECO:0000313" key="2">
    <source>
        <dbReference type="Proteomes" id="UP000594468"/>
    </source>
</evidence>
<proteinExistence type="predicted"/>